<comment type="caution">
    <text evidence="10">The sequence shown here is derived from an EMBL/GenBank/DDBJ whole genome shotgun (WGS) entry which is preliminary data.</text>
</comment>
<evidence type="ECO:0000256" key="1">
    <source>
        <dbReference type="ARBA" id="ARBA00004651"/>
    </source>
</evidence>
<name>A0A2A4Z7D6_9PROT</name>
<dbReference type="GO" id="GO:0005886">
    <property type="term" value="C:plasma membrane"/>
    <property type="evidence" value="ECO:0007669"/>
    <property type="project" value="UniProtKB-SubCell"/>
</dbReference>
<keyword evidence="2" id="KW-1003">Cell membrane</keyword>
<evidence type="ECO:0000256" key="4">
    <source>
        <dbReference type="ARBA" id="ARBA00022989"/>
    </source>
</evidence>
<dbReference type="InterPro" id="IPR027417">
    <property type="entry name" value="P-loop_NTPase"/>
</dbReference>
<evidence type="ECO:0000256" key="3">
    <source>
        <dbReference type="ARBA" id="ARBA00022692"/>
    </source>
</evidence>
<organism evidence="10">
    <name type="scientific">OCS116 cluster bacterium</name>
    <dbReference type="NCBI Taxonomy" id="2030921"/>
    <lineage>
        <taxon>Bacteria</taxon>
        <taxon>Pseudomonadati</taxon>
        <taxon>Pseudomonadota</taxon>
        <taxon>Alphaproteobacteria</taxon>
        <taxon>OCS116 cluster</taxon>
    </lineage>
</organism>
<gene>
    <name evidence="10" type="ORF">COB13_03680</name>
</gene>
<evidence type="ECO:0000259" key="9">
    <source>
        <dbReference type="Pfam" id="PF02706"/>
    </source>
</evidence>
<dbReference type="EMBL" id="NVUS01000003">
    <property type="protein sequence ID" value="PCJ03049.1"/>
    <property type="molecule type" value="Genomic_DNA"/>
</dbReference>
<feature type="compositionally biased region" description="Basic residues" evidence="7">
    <location>
        <begin position="454"/>
        <end position="482"/>
    </location>
</feature>
<reference evidence="10" key="2">
    <citation type="journal article" date="2018" name="ISME J.">
        <title>A dynamic microbial community with high functional redundancy inhabits the cold, oxic subseafloor aquifer.</title>
        <authorList>
            <person name="Tully B.J."/>
            <person name="Wheat C.G."/>
            <person name="Glazer B.T."/>
            <person name="Huber J.A."/>
        </authorList>
    </citation>
    <scope>NUCLEOTIDE SEQUENCE</scope>
    <source>
        <strain evidence="10">NORP83</strain>
    </source>
</reference>
<keyword evidence="4 8" id="KW-1133">Transmembrane helix</keyword>
<keyword evidence="5 8" id="KW-0472">Membrane</keyword>
<protein>
    <recommendedName>
        <fullName evidence="9">Polysaccharide chain length determinant N-terminal domain-containing protein</fullName>
    </recommendedName>
</protein>
<sequence length="737" mass="81772">MKQNTHLKNPSNDFTPGEFFAGILRNWLLIISLTTLAIISTILFYMVSTPTYTSTARILLEDRKSALTRLSTATTGVGGAAPAIDAKRVVSDQVQYLKSLDLAKGVNEVIRFGKIPEFIAEINKGKMDVYAYFAKNLKIKTLPDSNVIEISYTSENAKLSAEMVGTVTNVYKRQKANEDFAANNEASNWLALKVKELQDKQRAADAKIVDFRIQNGIFEGQNNQKLLSQQLTALNASIVAAASQRAETVARADLINRLLERNGNLDSARDVLNSVVIQQYRQQVLTLQRRQAELSETLLPSHPRMLSLRAELRNVNDQIRTEARNVMLSLRNEVEISRQRENSLKSEMNGLKNVEAGSLEQSVELNALKIEASSNRTLLDSYLARYREADVRNKTDFDTSTVHIISAAAVPLKPSGITRSAVIAVMAVVGMLAGITIATFRTLARHSNVGAVKSRGRGKAKAGGQRKRGRVSRRVPVQKRSKNSKDAANITRHLPKGSPAFDELAFTAAIPLTTSSNRQNNLLKNDILAHLNTEYADSFVDLVDNLMTQSDNDFQKHFMISGIEGEEDSYEALMNLGRILDMKGARVLIMDLDVESQLFSKSMVDNSNFGFSDVINGKCYFEDCVIKDSKSGADILLAGANINQIDDLIVSTEMEEFLDDLDQIYDVILIHSSDVNQMHITAFIDGQVDLTLLVADWEDRATEQLQSALMALKDFQGSDFGLLLMGTDMREFDREVA</sequence>
<dbReference type="Pfam" id="PF02706">
    <property type="entry name" value="Wzz"/>
    <property type="match status" value="1"/>
</dbReference>
<evidence type="ECO:0000256" key="5">
    <source>
        <dbReference type="ARBA" id="ARBA00023136"/>
    </source>
</evidence>
<dbReference type="InterPro" id="IPR050445">
    <property type="entry name" value="Bact_polysacc_biosynth/exp"/>
</dbReference>
<dbReference type="Gene3D" id="3.40.50.300">
    <property type="entry name" value="P-loop containing nucleotide triphosphate hydrolases"/>
    <property type="match status" value="1"/>
</dbReference>
<accession>A0A2A4Z7D6</accession>
<dbReference type="AlphaFoldDB" id="A0A2A4Z7D6"/>
<dbReference type="PANTHER" id="PTHR32309">
    <property type="entry name" value="TYROSINE-PROTEIN KINASE"/>
    <property type="match status" value="1"/>
</dbReference>
<dbReference type="InterPro" id="IPR003856">
    <property type="entry name" value="LPS_length_determ_N"/>
</dbReference>
<keyword evidence="3 8" id="KW-0812">Transmembrane</keyword>
<dbReference type="PANTHER" id="PTHR32309:SF13">
    <property type="entry name" value="FERRIC ENTEROBACTIN TRANSPORT PROTEIN FEPE"/>
    <property type="match status" value="1"/>
</dbReference>
<feature type="coiled-coil region" evidence="6">
    <location>
        <begin position="277"/>
        <end position="325"/>
    </location>
</feature>
<evidence type="ECO:0000256" key="6">
    <source>
        <dbReference type="SAM" id="Coils"/>
    </source>
</evidence>
<evidence type="ECO:0000256" key="2">
    <source>
        <dbReference type="ARBA" id="ARBA00022475"/>
    </source>
</evidence>
<dbReference type="GO" id="GO:0004713">
    <property type="term" value="F:protein tyrosine kinase activity"/>
    <property type="evidence" value="ECO:0007669"/>
    <property type="project" value="TreeGrafter"/>
</dbReference>
<feature type="domain" description="Polysaccharide chain length determinant N-terminal" evidence="9">
    <location>
        <begin position="18"/>
        <end position="104"/>
    </location>
</feature>
<evidence type="ECO:0000256" key="8">
    <source>
        <dbReference type="SAM" id="Phobius"/>
    </source>
</evidence>
<evidence type="ECO:0000256" key="7">
    <source>
        <dbReference type="SAM" id="MobiDB-lite"/>
    </source>
</evidence>
<feature type="transmembrane region" description="Helical" evidence="8">
    <location>
        <begin position="27"/>
        <end position="47"/>
    </location>
</feature>
<proteinExistence type="predicted"/>
<keyword evidence="6" id="KW-0175">Coiled coil</keyword>
<feature type="region of interest" description="Disordered" evidence="7">
    <location>
        <begin position="451"/>
        <end position="495"/>
    </location>
</feature>
<reference key="1">
    <citation type="submission" date="2017-08" db="EMBL/GenBank/DDBJ databases">
        <title>A dynamic microbial community with high functional redundancy inhabits the cold, oxic subseafloor aquifer.</title>
        <authorList>
            <person name="Tully B.J."/>
            <person name="Wheat C.G."/>
            <person name="Glazer B.T."/>
            <person name="Huber J.A."/>
        </authorList>
    </citation>
    <scope>NUCLEOTIDE SEQUENCE [LARGE SCALE GENOMIC DNA]</scope>
</reference>
<evidence type="ECO:0000313" key="10">
    <source>
        <dbReference type="EMBL" id="PCJ03049.1"/>
    </source>
</evidence>
<dbReference type="SUPFAM" id="SSF52540">
    <property type="entry name" value="P-loop containing nucleoside triphosphate hydrolases"/>
    <property type="match status" value="1"/>
</dbReference>
<comment type="subcellular location">
    <subcellularLocation>
        <location evidence="1">Cell membrane</location>
        <topology evidence="1">Multi-pass membrane protein</topology>
    </subcellularLocation>
</comment>